<gene>
    <name evidence="4" type="ORF">VCUG_00418</name>
</gene>
<sequence length="647" mass="75225">MPSKSFYSLRSIANIDSNVFSQLLEIDTYKILINIGSDPFLKVDYLAELERIIDDIDCILICHAELKYIGGLPSLGERFKGKLYCSVPVHTLGRLMVSEVNRNMEVFGAKRYEEDDIEEWFARISVVKYSQPIELGALRLTAHNSGHSLGGCLWQISKDNENVVVAFDINHRKENHVDGLEINNLRKNFIFLMNCEFVGEVPVQRKSRDSEFMSFLAQNHGNKIVILCTFSRYLEICSILDEFLERKNKRCTFLSFNSNTLYESFKIMLEWAGDIALKKFTNTKVNPFAFKNIRFKDLYSEVDKKTDIFVILDENLCSPFTNRIVYDLNDERNVLVVFNDEHERTITRLDYMDVPEFKVEKESDKQVDKSQRAQHKRNEPNPESVEREKMHIVVRSGGPEDDSPTFPVRNKQRPCDSYGEFFDKKLFLIKAEEKDKEVIVEKPSVKRVQETISMNKLPFSCRIRTKYFNFNGLSDGNSVKTILESLEIEKLILLGKNKMFVDFFYYLCHYNHNFGEICVLTDQVLNLSTDITTTKVNLEDNFLQKANFREINGKQMASFKGCIKDNVLYYKEPLKSSLCLGSVKMTELKKQLLDNNLRIKKANEKTLVVEDQVKIVFNDGSVRMVGEMNGVYLYVRRIIYNNLYFIN</sequence>
<dbReference type="PANTHER" id="PTHR45922">
    <property type="entry name" value="CLEAVAGE AND POLYADENYLATION SPECIFICITY FACTOR SUBUNIT 2"/>
    <property type="match status" value="1"/>
</dbReference>
<keyword evidence="1" id="KW-0694">RNA-binding</keyword>
<evidence type="ECO:0000259" key="3">
    <source>
        <dbReference type="Pfam" id="PF16661"/>
    </source>
</evidence>
<dbReference type="RefSeq" id="XP_008073436.1">
    <property type="nucleotide sequence ID" value="XM_008075245.1"/>
</dbReference>
<proteinExistence type="inferred from homology"/>
<dbReference type="GeneID" id="19878305"/>
<dbReference type="Gene3D" id="3.60.15.10">
    <property type="entry name" value="Ribonuclease Z/Hydroxyacylglutathione hydrolase-like"/>
    <property type="match status" value="1"/>
</dbReference>
<dbReference type="VEuPathDB" id="MicrosporidiaDB:VCUG_00418"/>
<dbReference type="GO" id="GO:0005847">
    <property type="term" value="C:mRNA cleavage and polyadenylation specificity factor complex"/>
    <property type="evidence" value="ECO:0007669"/>
    <property type="project" value="InterPro"/>
</dbReference>
<feature type="region of interest" description="Disordered" evidence="2">
    <location>
        <begin position="360"/>
        <end position="389"/>
    </location>
</feature>
<dbReference type="AlphaFoldDB" id="L2GYK1"/>
<organism evidence="4 5">
    <name type="scientific">Vavraia culicis (isolate floridensis)</name>
    <name type="common">Microsporidian parasite</name>
    <dbReference type="NCBI Taxonomy" id="948595"/>
    <lineage>
        <taxon>Eukaryota</taxon>
        <taxon>Fungi</taxon>
        <taxon>Fungi incertae sedis</taxon>
        <taxon>Microsporidia</taxon>
        <taxon>Pleistophoridae</taxon>
        <taxon>Vavraia</taxon>
    </lineage>
</organism>
<dbReference type="OrthoDB" id="64353at2759"/>
<dbReference type="InterPro" id="IPR027075">
    <property type="entry name" value="CPSF2"/>
</dbReference>
<evidence type="ECO:0000313" key="4">
    <source>
        <dbReference type="EMBL" id="ELA48180.1"/>
    </source>
</evidence>
<name>L2GYK1_VAVCU</name>
<dbReference type="Pfam" id="PF16661">
    <property type="entry name" value="Lactamase_B_6"/>
    <property type="match status" value="1"/>
</dbReference>
<keyword evidence="1" id="KW-0539">Nucleus</keyword>
<dbReference type="OMA" id="MHVGGDM"/>
<dbReference type="InterPro" id="IPR036866">
    <property type="entry name" value="RibonucZ/Hydroxyglut_hydro"/>
</dbReference>
<dbReference type="Proteomes" id="UP000011081">
    <property type="component" value="Unassembled WGS sequence"/>
</dbReference>
<keyword evidence="5" id="KW-1185">Reference proteome</keyword>
<comment type="subcellular location">
    <subcellularLocation>
        <location evidence="1">Nucleus</location>
    </subcellularLocation>
</comment>
<comment type="similarity">
    <text evidence="1">Belongs to the metallo-beta-lactamase superfamily. RNA-metabolizing metallo-beta-lactamase-like family. CPSF2/YSH1 subfamily.</text>
</comment>
<feature type="domain" description="Metallo-beta-lactamase" evidence="3">
    <location>
        <begin position="23"/>
        <end position="184"/>
    </location>
</feature>
<accession>L2GYK1</accession>
<keyword evidence="1" id="KW-0507">mRNA processing</keyword>
<protein>
    <recommendedName>
        <fullName evidence="1">Cleavage and polyadenylation specificity factor subunit 2</fullName>
    </recommendedName>
    <alternativeName>
        <fullName evidence="1">Cleavage and polyadenylation specificity factor 100 kDa subunit</fullName>
    </alternativeName>
</protein>
<dbReference type="GO" id="GO:0006398">
    <property type="term" value="P:mRNA 3'-end processing by stem-loop binding and cleavage"/>
    <property type="evidence" value="ECO:0007669"/>
    <property type="project" value="InterPro"/>
</dbReference>
<dbReference type="SUPFAM" id="SSF56281">
    <property type="entry name" value="Metallo-hydrolase/oxidoreductase"/>
    <property type="match status" value="1"/>
</dbReference>
<dbReference type="GO" id="GO:0003723">
    <property type="term" value="F:RNA binding"/>
    <property type="evidence" value="ECO:0007669"/>
    <property type="project" value="UniProtKB-KW"/>
</dbReference>
<evidence type="ECO:0000256" key="2">
    <source>
        <dbReference type="SAM" id="MobiDB-lite"/>
    </source>
</evidence>
<dbReference type="STRING" id="948595.L2GYK1"/>
<dbReference type="InParanoid" id="L2GYK1"/>
<dbReference type="InterPro" id="IPR001279">
    <property type="entry name" value="Metallo-B-lactamas"/>
</dbReference>
<dbReference type="HOGENOM" id="CLU_428282_0_0_1"/>
<evidence type="ECO:0000256" key="1">
    <source>
        <dbReference type="RuleBase" id="RU365006"/>
    </source>
</evidence>
<dbReference type="FunCoup" id="L2GYK1">
    <property type="interactions" value="269"/>
</dbReference>
<reference evidence="5" key="1">
    <citation type="submission" date="2011-03" db="EMBL/GenBank/DDBJ databases">
        <title>The genome sequence of Vavraia culicis strain floridensis.</title>
        <authorList>
            <consortium name="The Broad Institute Genome Sequencing Platform"/>
            <person name="Cuomo C."/>
            <person name="Becnel J."/>
            <person name="Sanscrainte N."/>
            <person name="Young S.K."/>
            <person name="Zeng Q."/>
            <person name="Gargeya S."/>
            <person name="Fitzgerald M."/>
            <person name="Haas B."/>
            <person name="Abouelleil A."/>
            <person name="Alvarado L."/>
            <person name="Arachchi H.M."/>
            <person name="Berlin A."/>
            <person name="Chapman S.B."/>
            <person name="Gearin G."/>
            <person name="Goldberg J."/>
            <person name="Griggs A."/>
            <person name="Gujja S."/>
            <person name="Hansen M."/>
            <person name="Heiman D."/>
            <person name="Howarth C."/>
            <person name="Larimer J."/>
            <person name="Lui A."/>
            <person name="MacDonald P.J.P."/>
            <person name="McCowen C."/>
            <person name="Montmayeur A."/>
            <person name="Murphy C."/>
            <person name="Neiman D."/>
            <person name="Pearson M."/>
            <person name="Priest M."/>
            <person name="Roberts A."/>
            <person name="Saif S."/>
            <person name="Shea T."/>
            <person name="Sisk P."/>
            <person name="Stolte C."/>
            <person name="Sykes S."/>
            <person name="Wortman J."/>
            <person name="Nusbaum C."/>
            <person name="Birren B."/>
        </authorList>
    </citation>
    <scope>NUCLEOTIDE SEQUENCE [LARGE SCALE GENOMIC DNA]</scope>
    <source>
        <strain evidence="5">floridensis</strain>
    </source>
</reference>
<dbReference type="EMBL" id="GL877407">
    <property type="protein sequence ID" value="ELA48180.1"/>
    <property type="molecule type" value="Genomic_DNA"/>
</dbReference>
<evidence type="ECO:0000313" key="5">
    <source>
        <dbReference type="Proteomes" id="UP000011081"/>
    </source>
</evidence>
<dbReference type="PANTHER" id="PTHR45922:SF1">
    <property type="entry name" value="CLEAVAGE AND POLYADENYLATION SPECIFICITY FACTOR SUBUNIT 2"/>
    <property type="match status" value="1"/>
</dbReference>